<dbReference type="AlphaFoldDB" id="A0ABC8TD44"/>
<protein>
    <submittedName>
        <fullName evidence="1">Uncharacterized protein</fullName>
    </submittedName>
</protein>
<dbReference type="Proteomes" id="UP001642360">
    <property type="component" value="Unassembled WGS sequence"/>
</dbReference>
<proteinExistence type="predicted"/>
<comment type="caution">
    <text evidence="1">The sequence shown here is derived from an EMBL/GenBank/DDBJ whole genome shotgun (WGS) entry which is preliminary data.</text>
</comment>
<name>A0ABC8TD44_9AQUA</name>
<keyword evidence="2" id="KW-1185">Reference proteome</keyword>
<sequence>MYWAMSTRGRAETSVGQATTPVVRVTARTRKVALAVGMFDLGPNLSMVCRGMLHKAPHEVRGLLKVIVQ</sequence>
<accession>A0ABC8TD44</accession>
<dbReference type="EMBL" id="CAUOFW020004284">
    <property type="protein sequence ID" value="CAK9164908.1"/>
    <property type="molecule type" value="Genomic_DNA"/>
</dbReference>
<evidence type="ECO:0000313" key="2">
    <source>
        <dbReference type="Proteomes" id="UP001642360"/>
    </source>
</evidence>
<gene>
    <name evidence="1" type="ORF">ILEXP_LOCUS34051</name>
</gene>
<evidence type="ECO:0000313" key="1">
    <source>
        <dbReference type="EMBL" id="CAK9164908.1"/>
    </source>
</evidence>
<organism evidence="1 2">
    <name type="scientific">Ilex paraguariensis</name>
    <name type="common">yerba mate</name>
    <dbReference type="NCBI Taxonomy" id="185542"/>
    <lineage>
        <taxon>Eukaryota</taxon>
        <taxon>Viridiplantae</taxon>
        <taxon>Streptophyta</taxon>
        <taxon>Embryophyta</taxon>
        <taxon>Tracheophyta</taxon>
        <taxon>Spermatophyta</taxon>
        <taxon>Magnoliopsida</taxon>
        <taxon>eudicotyledons</taxon>
        <taxon>Gunneridae</taxon>
        <taxon>Pentapetalae</taxon>
        <taxon>asterids</taxon>
        <taxon>campanulids</taxon>
        <taxon>Aquifoliales</taxon>
        <taxon>Aquifoliaceae</taxon>
        <taxon>Ilex</taxon>
    </lineage>
</organism>
<reference evidence="1 2" key="1">
    <citation type="submission" date="2024-02" db="EMBL/GenBank/DDBJ databases">
        <authorList>
            <person name="Vignale AGUSTIN F."/>
            <person name="Sosa J E."/>
            <person name="Modenutti C."/>
        </authorList>
    </citation>
    <scope>NUCLEOTIDE SEQUENCE [LARGE SCALE GENOMIC DNA]</scope>
</reference>
<feature type="non-terminal residue" evidence="1">
    <location>
        <position position="69"/>
    </location>
</feature>